<comment type="cofactor">
    <cofactor evidence="1">
        <name>Fe cation</name>
        <dbReference type="ChEBI" id="CHEBI:24875"/>
    </cofactor>
</comment>
<evidence type="ECO:0000256" key="4">
    <source>
        <dbReference type="ARBA" id="ARBA00022797"/>
    </source>
</evidence>
<dbReference type="GO" id="GO:0005506">
    <property type="term" value="F:iron ion binding"/>
    <property type="evidence" value="ECO:0007669"/>
    <property type="project" value="InterPro"/>
</dbReference>
<dbReference type="InterPro" id="IPR015881">
    <property type="entry name" value="ARHD_Rieske_2Fe_2S"/>
</dbReference>
<dbReference type="Gene3D" id="2.102.10.10">
    <property type="entry name" value="Rieske [2Fe-2S] iron-sulphur domain"/>
    <property type="match status" value="1"/>
</dbReference>
<evidence type="ECO:0000256" key="3">
    <source>
        <dbReference type="ARBA" id="ARBA00022723"/>
    </source>
</evidence>
<keyword evidence="3" id="KW-0479">Metal-binding</keyword>
<evidence type="ECO:0000313" key="9">
    <source>
        <dbReference type="EMBL" id="ORL67546.1"/>
    </source>
</evidence>
<dbReference type="InterPro" id="IPR001663">
    <property type="entry name" value="Rng_hydr_dOase-A"/>
</dbReference>
<evidence type="ECO:0000256" key="7">
    <source>
        <dbReference type="ARBA" id="ARBA00023014"/>
    </source>
</evidence>
<evidence type="ECO:0000256" key="5">
    <source>
        <dbReference type="ARBA" id="ARBA00023002"/>
    </source>
</evidence>
<evidence type="ECO:0000256" key="6">
    <source>
        <dbReference type="ARBA" id="ARBA00023004"/>
    </source>
</evidence>
<proteinExistence type="predicted"/>
<dbReference type="GeneID" id="49866257"/>
<keyword evidence="8" id="KW-0520">NAD</keyword>
<dbReference type="InterPro" id="IPR017941">
    <property type="entry name" value="Rieske_2Fe-2S"/>
</dbReference>
<dbReference type="Pfam" id="PF00848">
    <property type="entry name" value="Ring_hydroxyl_A"/>
    <property type="match status" value="1"/>
</dbReference>
<dbReference type="EMBL" id="NBWC01000002">
    <property type="protein sequence ID" value="ORL67546.1"/>
    <property type="molecule type" value="Genomic_DNA"/>
</dbReference>
<evidence type="ECO:0000256" key="2">
    <source>
        <dbReference type="ARBA" id="ARBA00022714"/>
    </source>
</evidence>
<reference evidence="9 10" key="1">
    <citation type="submission" date="2017-04" db="EMBL/GenBank/DDBJ databases">
        <title>Presence of VIM-2 positive Pseudomonas species in chickens and their surrounding environment.</title>
        <authorList>
            <person name="Zhang R."/>
        </authorList>
    </citation>
    <scope>NUCLEOTIDE SEQUENCE [LARGE SCALE GENOMIC DNA]</scope>
    <source>
        <strain evidence="9 10">DZ-C18</strain>
    </source>
</reference>
<keyword evidence="5" id="KW-0560">Oxidoreductase</keyword>
<dbReference type="InterPro" id="IPR036922">
    <property type="entry name" value="Rieske_2Fe-2S_sf"/>
</dbReference>
<keyword evidence="6" id="KW-0408">Iron</keyword>
<sequence length="376" mass="42701">MMTIHSAKYLWSGTELGEARALAPHYYTSEEIFKQEVEHIHLKNWFFAARTDELASSGDYRSIDTVGGPVLLTRDEQGELHAFANFCRHRGSILLEGCGNRRNILCPYHAWSYKLDGSMMRAPGMADVPGFDPEHNALVPIRMSVWRGNIFLNFDDNAPDLMTHLGDFDELVGTNKLEDMVCVWRKDIIAECNWKLLLENAMETYHTGIVHAKTVGAQNSLTFAAKGEWHAIQVQSLMTSAVLDKTQDAPFPQIEGLSEQAKQGTFFTLVEPTTQFCCAQDCMWWLVVRPIAVDRTHLSVGGCFPKHLLELPDFEERAQPYYHRWGTVALEDVGILEKQQKGLSSVRYTPGHLSWRDDVVHDMNNWLLRHLPIAKG</sequence>
<dbReference type="InterPro" id="IPR015879">
    <property type="entry name" value="Ring_hydroxy_dOase_asu_C_dom"/>
</dbReference>
<dbReference type="AlphaFoldDB" id="A0A1X1A6M3"/>
<keyword evidence="2" id="KW-0001">2Fe-2S</keyword>
<dbReference type="RefSeq" id="WP_049878502.1">
    <property type="nucleotide sequence ID" value="NZ_JAUEER010000021.1"/>
</dbReference>
<dbReference type="SUPFAM" id="SSF55961">
    <property type="entry name" value="Bet v1-like"/>
    <property type="match status" value="1"/>
</dbReference>
<accession>A0A1X1A6M3</accession>
<dbReference type="PANTHER" id="PTHR43756">
    <property type="entry name" value="CHOLINE MONOOXYGENASE, CHLOROPLASTIC"/>
    <property type="match status" value="1"/>
</dbReference>
<dbReference type="Gene3D" id="3.90.380.10">
    <property type="entry name" value="Naphthalene 1,2-dioxygenase Alpha Subunit, Chain A, domain 1"/>
    <property type="match status" value="1"/>
</dbReference>
<evidence type="ECO:0000313" key="10">
    <source>
        <dbReference type="Proteomes" id="UP000193675"/>
    </source>
</evidence>
<dbReference type="Pfam" id="PF00355">
    <property type="entry name" value="Rieske"/>
    <property type="match status" value="1"/>
</dbReference>
<keyword evidence="7" id="KW-0411">Iron-sulfur</keyword>
<organism evidence="9 10">
    <name type="scientific">Pseudomonas putida</name>
    <name type="common">Arthrobacter siderocapsulatus</name>
    <dbReference type="NCBI Taxonomy" id="303"/>
    <lineage>
        <taxon>Bacteria</taxon>
        <taxon>Pseudomonadati</taxon>
        <taxon>Pseudomonadota</taxon>
        <taxon>Gammaproteobacteria</taxon>
        <taxon>Pseudomonadales</taxon>
        <taxon>Pseudomonadaceae</taxon>
        <taxon>Pseudomonas</taxon>
    </lineage>
</organism>
<dbReference type="CDD" id="cd03469">
    <property type="entry name" value="Rieske_RO_Alpha_N"/>
    <property type="match status" value="1"/>
</dbReference>
<dbReference type="PROSITE" id="PS51296">
    <property type="entry name" value="RIESKE"/>
    <property type="match status" value="1"/>
</dbReference>
<dbReference type="PRINTS" id="PR00090">
    <property type="entry name" value="RNGDIOXGNASE"/>
</dbReference>
<evidence type="ECO:0000256" key="1">
    <source>
        <dbReference type="ARBA" id="ARBA00001962"/>
    </source>
</evidence>
<comment type="caution">
    <text evidence="9">The sequence shown here is derived from an EMBL/GenBank/DDBJ whole genome shotgun (WGS) entry which is preliminary data.</text>
</comment>
<dbReference type="GO" id="GO:0016491">
    <property type="term" value="F:oxidoreductase activity"/>
    <property type="evidence" value="ECO:0007669"/>
    <property type="project" value="UniProtKB-KW"/>
</dbReference>
<dbReference type="GO" id="GO:0051537">
    <property type="term" value="F:2 iron, 2 sulfur cluster binding"/>
    <property type="evidence" value="ECO:0007669"/>
    <property type="project" value="UniProtKB-KW"/>
</dbReference>
<dbReference type="Proteomes" id="UP000193675">
    <property type="component" value="Unassembled WGS sequence"/>
</dbReference>
<gene>
    <name evidence="9" type="ORF">B7H17_00335</name>
</gene>
<dbReference type="SUPFAM" id="SSF50022">
    <property type="entry name" value="ISP domain"/>
    <property type="match status" value="1"/>
</dbReference>
<dbReference type="OrthoDB" id="9769355at2"/>
<name>A0A1X1A6M3_PSEPU</name>
<evidence type="ECO:0000256" key="8">
    <source>
        <dbReference type="ARBA" id="ARBA00023027"/>
    </source>
</evidence>
<keyword evidence="4" id="KW-0058">Aromatic hydrocarbons catabolism</keyword>
<dbReference type="PANTHER" id="PTHR43756:SF5">
    <property type="entry name" value="CHOLINE MONOOXYGENASE, CHLOROPLASTIC"/>
    <property type="match status" value="1"/>
</dbReference>
<protein>
    <submittedName>
        <fullName evidence="9">(2Fe-2S)-binding protein</fullName>
    </submittedName>
</protein>
<dbReference type="PROSITE" id="PS00570">
    <property type="entry name" value="RING_HYDROXYL_ALPHA"/>
    <property type="match status" value="1"/>
</dbReference>